<keyword evidence="2" id="KW-1185">Reference proteome</keyword>
<dbReference type="PROSITE" id="PS51257">
    <property type="entry name" value="PROKAR_LIPOPROTEIN"/>
    <property type="match status" value="1"/>
</dbReference>
<gene>
    <name evidence="1" type="ORF">CLV32_1414</name>
</gene>
<evidence type="ECO:0000313" key="2">
    <source>
        <dbReference type="Proteomes" id="UP000295499"/>
    </source>
</evidence>
<organism evidence="1 2">
    <name type="scientific">Pedobacter duraquae</name>
    <dbReference type="NCBI Taxonomy" id="425511"/>
    <lineage>
        <taxon>Bacteria</taxon>
        <taxon>Pseudomonadati</taxon>
        <taxon>Bacteroidota</taxon>
        <taxon>Sphingobacteriia</taxon>
        <taxon>Sphingobacteriales</taxon>
        <taxon>Sphingobacteriaceae</taxon>
        <taxon>Pedobacter</taxon>
    </lineage>
</organism>
<comment type="caution">
    <text evidence="1">The sequence shown here is derived from an EMBL/GenBank/DDBJ whole genome shotgun (WGS) entry which is preliminary data.</text>
</comment>
<dbReference type="RefSeq" id="WP_133553798.1">
    <property type="nucleotide sequence ID" value="NZ_SNWM01000002.1"/>
</dbReference>
<accession>A0A4R6IK93</accession>
<dbReference type="Proteomes" id="UP000295499">
    <property type="component" value="Unassembled WGS sequence"/>
</dbReference>
<evidence type="ECO:0000313" key="1">
    <source>
        <dbReference type="EMBL" id="TDO22441.1"/>
    </source>
</evidence>
<dbReference type="EMBL" id="SNWM01000002">
    <property type="protein sequence ID" value="TDO22441.1"/>
    <property type="molecule type" value="Genomic_DNA"/>
</dbReference>
<name>A0A4R6IK93_9SPHI</name>
<dbReference type="AlphaFoldDB" id="A0A4R6IK93"/>
<dbReference type="Pfam" id="PF14054">
    <property type="entry name" value="DUF4249"/>
    <property type="match status" value="1"/>
</dbReference>
<protein>
    <submittedName>
        <fullName evidence="1">Uncharacterized protein DUF4249</fullName>
    </submittedName>
</protein>
<proteinExistence type="predicted"/>
<dbReference type="InterPro" id="IPR025345">
    <property type="entry name" value="DUF4249"/>
</dbReference>
<sequence length="271" mass="29587">MEIRKYITLFLIASAFASLVLSCKKDGGDSAIAERPVVVSYLVAGEPITMKVYLQKGILDTAAYGAPVSGLSITLSNGSKQLKLSELTKGVYTSDDLSLVTPNSICSMSFDYNGNTVSAETKVPSLPVNFKASSLEQAVPDPDPLDSVVKTFYPVTFNWTATSGGYYLLVFRNQDSTPLRIGNGFGRHNPYSDMEEYLGQVSSFTTQPMTFMFSGYYDTYLYHINAEYNEILNSSGTSSLNLTNPATNIKNGLGIFTAMSKTSLLFHVYTQ</sequence>
<reference evidence="1 2" key="1">
    <citation type="submission" date="2019-03" db="EMBL/GenBank/DDBJ databases">
        <title>Genomic Encyclopedia of Archaeal and Bacterial Type Strains, Phase II (KMG-II): from individual species to whole genera.</title>
        <authorList>
            <person name="Goeker M."/>
        </authorList>
    </citation>
    <scope>NUCLEOTIDE SEQUENCE [LARGE SCALE GENOMIC DNA]</scope>
    <source>
        <strain evidence="1 2">DSM 19034</strain>
    </source>
</reference>
<dbReference type="OrthoDB" id="1117838at2"/>